<keyword evidence="1" id="KW-0812">Transmembrane</keyword>
<organism evidence="2">
    <name type="scientific">Attheya septentrionalis</name>
    <dbReference type="NCBI Taxonomy" id="420275"/>
    <lineage>
        <taxon>Eukaryota</taxon>
        <taxon>Sar</taxon>
        <taxon>Stramenopiles</taxon>
        <taxon>Ochrophyta</taxon>
        <taxon>Bacillariophyta</taxon>
        <taxon>Coscinodiscophyceae</taxon>
        <taxon>Chaetocerotophycidae</taxon>
        <taxon>Chaetocerotales</taxon>
        <taxon>Attheyaceae</taxon>
        <taxon>Attheya</taxon>
    </lineage>
</organism>
<evidence type="ECO:0000256" key="1">
    <source>
        <dbReference type="SAM" id="Phobius"/>
    </source>
</evidence>
<evidence type="ECO:0000313" key="2">
    <source>
        <dbReference type="EMBL" id="CAD9820270.1"/>
    </source>
</evidence>
<gene>
    <name evidence="2" type="ORF">ASEP1449_LOCUS12103</name>
    <name evidence="3" type="ORF">ASEP1449_LOCUS12104</name>
</gene>
<proteinExistence type="predicted"/>
<dbReference type="EMBL" id="HBHQ01018074">
    <property type="protein sequence ID" value="CAD9820270.1"/>
    <property type="molecule type" value="Transcribed_RNA"/>
</dbReference>
<sequence>MKVLGDGGLTGKGTFRNTAMQLLHGVYNIPAPIITRWWTIGAAAVFLLKNLAVIGAIAQGVINRHVTTKKANQIASGVQSLLGEVTIRSDVHIIAAFHEYYLFSHFAWLQKGDPDVGNTPGFLARHIGVRYFLMHSQLVKANTDEAWRNIPEFANERMETDEKAGVRKKQFVQCPPGHSQDRRIQEYILY</sequence>
<reference evidence="2" key="1">
    <citation type="submission" date="2021-01" db="EMBL/GenBank/DDBJ databases">
        <authorList>
            <person name="Corre E."/>
            <person name="Pelletier E."/>
            <person name="Niang G."/>
            <person name="Scheremetjew M."/>
            <person name="Finn R."/>
            <person name="Kale V."/>
            <person name="Holt S."/>
            <person name="Cochrane G."/>
            <person name="Meng A."/>
            <person name="Brown T."/>
            <person name="Cohen L."/>
        </authorList>
    </citation>
    <scope>NUCLEOTIDE SEQUENCE</scope>
    <source>
        <strain evidence="2">CCMP2084</strain>
    </source>
</reference>
<dbReference type="EMBL" id="HBHQ01018075">
    <property type="protein sequence ID" value="CAD9820271.1"/>
    <property type="molecule type" value="Transcribed_RNA"/>
</dbReference>
<keyword evidence="1" id="KW-1133">Transmembrane helix</keyword>
<accession>A0A6T7ILL0</accession>
<feature type="transmembrane region" description="Helical" evidence="1">
    <location>
        <begin position="37"/>
        <end position="62"/>
    </location>
</feature>
<name>A0A6T7ILL0_9STRA</name>
<keyword evidence="1" id="KW-0472">Membrane</keyword>
<evidence type="ECO:0000313" key="3">
    <source>
        <dbReference type="EMBL" id="CAD9820271.1"/>
    </source>
</evidence>
<protein>
    <submittedName>
        <fullName evidence="2">Uncharacterized protein</fullName>
    </submittedName>
</protein>
<dbReference type="AlphaFoldDB" id="A0A6T7ILL0"/>